<sequence>MSPQRHHLIYLQSDADFAIASLHEDKQMIEEQVTLWLAKGLPCIYAKQLVSQETISLGLTLLFSNKKHRVGIRVAPSLVQKQKPLPQLIEMQDFFSRYYGVKELNHLLELYLISDIAVYGSFLFHYLSGDSFVESDSDVDLLLNYQGYSLIILREFVDALTKKFNRTIDGEVRFPGFGDIPLKELLNLAAKKLLCKSQDKVTLLSRVELYEHYPLL</sequence>
<reference evidence="3 5" key="1">
    <citation type="submission" date="2018-05" db="EMBL/GenBank/DDBJ databases">
        <title>Legionella qingyii sp.nov., whole genome shotgun sequence.</title>
        <authorList>
            <person name="Wu H."/>
            <person name="Zhu Q."/>
            <person name="Hu C."/>
        </authorList>
    </citation>
    <scope>NUCLEOTIDE SEQUENCE [LARGE SCALE GENOMIC DNA]</scope>
    <source>
        <strain evidence="3 5">HEB18</strain>
    </source>
</reference>
<feature type="domain" description="Phosphoribosyl-dephospho-CoA transferase MdcG C-terminal" evidence="1">
    <location>
        <begin position="115"/>
        <end position="206"/>
    </location>
</feature>
<dbReference type="EMBL" id="RZGX01000003">
    <property type="protein sequence ID" value="RUR25402.1"/>
    <property type="molecule type" value="Genomic_DNA"/>
</dbReference>
<dbReference type="InterPro" id="IPR048903">
    <property type="entry name" value="MdcG_N"/>
</dbReference>
<evidence type="ECO:0000259" key="2">
    <source>
        <dbReference type="Pfam" id="PF20866"/>
    </source>
</evidence>
<name>A0A317U338_9GAMM</name>
<organism evidence="3 5">
    <name type="scientific">Legionella qingyii</name>
    <dbReference type="NCBI Taxonomy" id="2184757"/>
    <lineage>
        <taxon>Bacteria</taxon>
        <taxon>Pseudomonadati</taxon>
        <taxon>Pseudomonadota</taxon>
        <taxon>Gammaproteobacteria</taxon>
        <taxon>Legionellales</taxon>
        <taxon>Legionellaceae</taxon>
        <taxon>Legionella</taxon>
    </lineage>
</organism>
<evidence type="ECO:0000259" key="1">
    <source>
        <dbReference type="Pfam" id="PF10620"/>
    </source>
</evidence>
<dbReference type="RefSeq" id="WP_110143166.1">
    <property type="nucleotide sequence ID" value="NZ_QHJG01000021.1"/>
</dbReference>
<protein>
    <submittedName>
        <fullName evidence="3">ACP synthase</fullName>
    </submittedName>
</protein>
<dbReference type="Proteomes" id="UP000247152">
    <property type="component" value="Unassembled WGS sequence"/>
</dbReference>
<accession>A0A317U338</accession>
<dbReference type="AlphaFoldDB" id="A0A317U338"/>
<evidence type="ECO:0000313" key="6">
    <source>
        <dbReference type="Proteomes" id="UP000287374"/>
    </source>
</evidence>
<dbReference type="Pfam" id="PF20866">
    <property type="entry name" value="MdcG_N"/>
    <property type="match status" value="1"/>
</dbReference>
<evidence type="ECO:0000313" key="4">
    <source>
        <dbReference type="EMBL" id="RUR25402.1"/>
    </source>
</evidence>
<dbReference type="Proteomes" id="UP000287374">
    <property type="component" value="Unassembled WGS sequence"/>
</dbReference>
<dbReference type="InterPro" id="IPR049180">
    <property type="entry name" value="MdcG_C"/>
</dbReference>
<dbReference type="EMBL" id="QHJG01000021">
    <property type="protein sequence ID" value="PWY55176.1"/>
    <property type="molecule type" value="Genomic_DNA"/>
</dbReference>
<evidence type="ECO:0000313" key="5">
    <source>
        <dbReference type="Proteomes" id="UP000247152"/>
    </source>
</evidence>
<evidence type="ECO:0000313" key="3">
    <source>
        <dbReference type="EMBL" id="PWY55176.1"/>
    </source>
</evidence>
<reference evidence="4 6" key="2">
    <citation type="submission" date="2018-12" db="EMBL/GenBank/DDBJ databases">
        <title>Legionella sp,whole genome shotgun sequence.</title>
        <authorList>
            <person name="Wu H."/>
        </authorList>
    </citation>
    <scope>NUCLEOTIDE SEQUENCE [LARGE SCALE GENOMIC DNA]</scope>
    <source>
        <strain evidence="4">Km489</strain>
        <strain evidence="6">km489</strain>
    </source>
</reference>
<dbReference type="Pfam" id="PF10620">
    <property type="entry name" value="MdcG"/>
    <property type="match status" value="1"/>
</dbReference>
<dbReference type="OrthoDB" id="5498803at2"/>
<keyword evidence="6" id="KW-1185">Reference proteome</keyword>
<gene>
    <name evidence="3" type="ORF">DGG96_13425</name>
    <name evidence="4" type="ORF">ELY20_02805</name>
</gene>
<proteinExistence type="predicted"/>
<feature type="domain" description="Phosphoribosyl-dephospho-CoA transferase MdcG N-terminal" evidence="2">
    <location>
        <begin position="4"/>
        <end position="81"/>
    </location>
</feature>
<comment type="caution">
    <text evidence="3">The sequence shown here is derived from an EMBL/GenBank/DDBJ whole genome shotgun (WGS) entry which is preliminary data.</text>
</comment>